<organism evidence="1 2">
    <name type="scientific">Golovinomyces cichoracearum</name>
    <dbReference type="NCBI Taxonomy" id="62708"/>
    <lineage>
        <taxon>Eukaryota</taxon>
        <taxon>Fungi</taxon>
        <taxon>Dikarya</taxon>
        <taxon>Ascomycota</taxon>
        <taxon>Pezizomycotina</taxon>
        <taxon>Leotiomycetes</taxon>
        <taxon>Erysiphales</taxon>
        <taxon>Erysiphaceae</taxon>
        <taxon>Golovinomyces</taxon>
    </lineage>
</organism>
<dbReference type="EMBL" id="MCBR01020964">
    <property type="protein sequence ID" value="RKF54706.1"/>
    <property type="molecule type" value="Genomic_DNA"/>
</dbReference>
<reference evidence="1 2" key="1">
    <citation type="journal article" date="2018" name="BMC Genomics">
        <title>Comparative genome analyses reveal sequence features reflecting distinct modes of host-adaptation between dicot and monocot powdery mildew.</title>
        <authorList>
            <person name="Wu Y."/>
            <person name="Ma X."/>
            <person name="Pan Z."/>
            <person name="Kale S.D."/>
            <person name="Song Y."/>
            <person name="King H."/>
            <person name="Zhang Q."/>
            <person name="Presley C."/>
            <person name="Deng X."/>
            <person name="Wei C.I."/>
            <person name="Xiao S."/>
        </authorList>
    </citation>
    <scope>NUCLEOTIDE SEQUENCE [LARGE SCALE GENOMIC DNA]</scope>
    <source>
        <strain evidence="1">UCSC1</strain>
    </source>
</reference>
<evidence type="ECO:0000313" key="2">
    <source>
        <dbReference type="Proteomes" id="UP000285405"/>
    </source>
</evidence>
<dbReference type="AlphaFoldDB" id="A0A420HB85"/>
<comment type="caution">
    <text evidence="1">The sequence shown here is derived from an EMBL/GenBank/DDBJ whole genome shotgun (WGS) entry which is preliminary data.</text>
</comment>
<name>A0A420HB85_9PEZI</name>
<gene>
    <name evidence="1" type="ORF">GcC1_209032</name>
</gene>
<evidence type="ECO:0000313" key="1">
    <source>
        <dbReference type="EMBL" id="RKF54706.1"/>
    </source>
</evidence>
<accession>A0A420HB85</accession>
<protein>
    <submittedName>
        <fullName evidence="1">Uncharacterized protein</fullName>
    </submittedName>
</protein>
<dbReference type="Proteomes" id="UP000285405">
    <property type="component" value="Unassembled WGS sequence"/>
</dbReference>
<sequence length="81" mass="9296">MFQDDQFPYLLYTLIVREAGLIEKLEIDDAISIENRIIGIAALPVPVGRLTLLIFRLLRDNDGRISLSHWDVPHIELHTTT</sequence>
<proteinExistence type="predicted"/>